<proteinExistence type="predicted"/>
<accession>A0A2Z3H355</accession>
<organism evidence="1 2">
    <name type="scientific">Gemmata obscuriglobus</name>
    <dbReference type="NCBI Taxonomy" id="114"/>
    <lineage>
        <taxon>Bacteria</taxon>
        <taxon>Pseudomonadati</taxon>
        <taxon>Planctomycetota</taxon>
        <taxon>Planctomycetia</taxon>
        <taxon>Gemmatales</taxon>
        <taxon>Gemmataceae</taxon>
        <taxon>Gemmata</taxon>
    </lineage>
</organism>
<dbReference type="EMBL" id="CP025958">
    <property type="protein sequence ID" value="AWM36044.1"/>
    <property type="molecule type" value="Genomic_DNA"/>
</dbReference>
<sequence>MFRKLLPPVVVQASLIAAGEWLRANGSDRSLSAAELEAHLRSRFELRELTLDPQPNGRFEGTGVGNKGERYRFSATQTSATRTVVTEYKGTSGADTGYTSLAFSTTFSDNRRNYLLLAFGCLISVGKVLRDVSRSGALRSDSGSI</sequence>
<dbReference type="RefSeq" id="WP_010041239.1">
    <property type="nucleotide sequence ID" value="NZ_CP025958.1"/>
</dbReference>
<dbReference type="OrthoDB" id="9997471at2"/>
<gene>
    <name evidence="1" type="ORF">C1280_02820</name>
</gene>
<dbReference type="AlphaFoldDB" id="A0A2Z3H355"/>
<name>A0A2Z3H355_9BACT</name>
<evidence type="ECO:0000313" key="1">
    <source>
        <dbReference type="EMBL" id="AWM36044.1"/>
    </source>
</evidence>
<reference evidence="1 2" key="1">
    <citation type="submission" date="2018-01" db="EMBL/GenBank/DDBJ databases">
        <title>G. obscuriglobus.</title>
        <authorList>
            <person name="Franke J."/>
            <person name="Blomberg W."/>
            <person name="Selmecki A."/>
        </authorList>
    </citation>
    <scope>NUCLEOTIDE SEQUENCE [LARGE SCALE GENOMIC DNA]</scope>
    <source>
        <strain evidence="1 2">DSM 5831</strain>
    </source>
</reference>
<dbReference type="KEGG" id="gog:C1280_02820"/>
<evidence type="ECO:0000313" key="2">
    <source>
        <dbReference type="Proteomes" id="UP000245802"/>
    </source>
</evidence>
<protein>
    <submittedName>
        <fullName evidence="1">Uncharacterized protein</fullName>
    </submittedName>
</protein>
<dbReference type="Proteomes" id="UP000245802">
    <property type="component" value="Chromosome"/>
</dbReference>
<keyword evidence="2" id="KW-1185">Reference proteome</keyword>